<dbReference type="RefSeq" id="XP_067927766.1">
    <property type="nucleotide sequence ID" value="XM_068060258.1"/>
</dbReference>
<reference evidence="1 2" key="1">
    <citation type="journal article" date="2017" name="Int. J. Parasitol.">
        <title>The genome of the protozoan parasite Cystoisospora suis and a reverse vaccinology approach to identify vaccine candidates.</title>
        <authorList>
            <person name="Palmieri N."/>
            <person name="Shrestha A."/>
            <person name="Ruttkowski B."/>
            <person name="Beck T."/>
            <person name="Vogl C."/>
            <person name="Tomley F."/>
            <person name="Blake D.P."/>
            <person name="Joachim A."/>
        </authorList>
    </citation>
    <scope>NUCLEOTIDE SEQUENCE [LARGE SCALE GENOMIC DNA]</scope>
    <source>
        <strain evidence="1 2">Wien I</strain>
    </source>
</reference>
<keyword evidence="2" id="KW-1185">Reference proteome</keyword>
<proteinExistence type="predicted"/>
<sequence length="85" mass="9223">MCVGAHLGVCCWSPLEILVRHLVACRQLIRECTGNRGAIPSSTLYCCPPPLRLLLNPSASSSSPSWSLISSFSDHSVELPLIYNP</sequence>
<evidence type="ECO:0000313" key="1">
    <source>
        <dbReference type="EMBL" id="PHJ26121.1"/>
    </source>
</evidence>
<gene>
    <name evidence="1" type="ORF">CSUI_000023</name>
</gene>
<protein>
    <submittedName>
        <fullName evidence="1">Spry domain-containing protein</fullName>
    </submittedName>
</protein>
<organism evidence="1 2">
    <name type="scientific">Cystoisospora suis</name>
    <dbReference type="NCBI Taxonomy" id="483139"/>
    <lineage>
        <taxon>Eukaryota</taxon>
        <taxon>Sar</taxon>
        <taxon>Alveolata</taxon>
        <taxon>Apicomplexa</taxon>
        <taxon>Conoidasida</taxon>
        <taxon>Coccidia</taxon>
        <taxon>Eucoccidiorida</taxon>
        <taxon>Eimeriorina</taxon>
        <taxon>Sarcocystidae</taxon>
        <taxon>Cystoisospora</taxon>
    </lineage>
</organism>
<evidence type="ECO:0000313" key="2">
    <source>
        <dbReference type="Proteomes" id="UP000221165"/>
    </source>
</evidence>
<dbReference type="GeneID" id="94423469"/>
<comment type="caution">
    <text evidence="1">The sequence shown here is derived from an EMBL/GenBank/DDBJ whole genome shotgun (WGS) entry which is preliminary data.</text>
</comment>
<name>A0A2C6KQ50_9APIC</name>
<dbReference type="VEuPathDB" id="ToxoDB:CSUI_000023"/>
<dbReference type="EMBL" id="MIGC01000015">
    <property type="protein sequence ID" value="PHJ26121.1"/>
    <property type="molecule type" value="Genomic_DNA"/>
</dbReference>
<dbReference type="OrthoDB" id="25503at2759"/>
<accession>A0A2C6KQ50</accession>
<dbReference type="AlphaFoldDB" id="A0A2C6KQ50"/>
<dbReference type="Proteomes" id="UP000221165">
    <property type="component" value="Unassembled WGS sequence"/>
</dbReference>